<evidence type="ECO:0000256" key="8">
    <source>
        <dbReference type="RuleBase" id="RU368020"/>
    </source>
</evidence>
<organism evidence="10 11">
    <name type="scientific">Planomonospora corallina</name>
    <dbReference type="NCBI Taxonomy" id="1806052"/>
    <lineage>
        <taxon>Bacteria</taxon>
        <taxon>Bacillati</taxon>
        <taxon>Actinomycetota</taxon>
        <taxon>Actinomycetes</taxon>
        <taxon>Streptosporangiales</taxon>
        <taxon>Streptosporangiaceae</taxon>
        <taxon>Planomonospora</taxon>
    </lineage>
</organism>
<dbReference type="PROSITE" id="PS51379">
    <property type="entry name" value="4FE4S_FER_2"/>
    <property type="match status" value="1"/>
</dbReference>
<evidence type="ECO:0000256" key="4">
    <source>
        <dbReference type="ARBA" id="ARBA00022982"/>
    </source>
</evidence>
<evidence type="ECO:0000256" key="5">
    <source>
        <dbReference type="ARBA" id="ARBA00023004"/>
    </source>
</evidence>
<keyword evidence="6 8" id="KW-0411">Iron-sulfur</keyword>
<reference evidence="11" key="1">
    <citation type="journal article" date="2019" name="Int. J. Syst. Evol. Microbiol.">
        <title>The Global Catalogue of Microorganisms (GCM) 10K type strain sequencing project: providing services to taxonomists for standard genome sequencing and annotation.</title>
        <authorList>
            <consortium name="The Broad Institute Genomics Platform"/>
            <consortium name="The Broad Institute Genome Sequencing Center for Infectious Disease"/>
            <person name="Wu L."/>
            <person name="Ma J."/>
        </authorList>
    </citation>
    <scope>NUCLEOTIDE SEQUENCE [LARGE SCALE GENOMIC DNA]</scope>
    <source>
        <strain evidence="11">TBRC 4489</strain>
    </source>
</reference>
<keyword evidence="5 8" id="KW-0408">Iron</keyword>
<dbReference type="RefSeq" id="WP_377285841.1">
    <property type="nucleotide sequence ID" value="NZ_JBHSBM010000011.1"/>
</dbReference>
<feature type="domain" description="4Fe-4S ferredoxin-type" evidence="9">
    <location>
        <begin position="1"/>
        <end position="29"/>
    </location>
</feature>
<keyword evidence="3 8" id="KW-0479">Metal-binding</keyword>
<gene>
    <name evidence="10" type="ORF">ACFOWE_05590</name>
</gene>
<comment type="cofactor">
    <cofactor evidence="1">
        <name>[3Fe-4S] cluster</name>
        <dbReference type="ChEBI" id="CHEBI:21137"/>
    </cofactor>
</comment>
<keyword evidence="4 8" id="KW-0249">Electron transport</keyword>
<dbReference type="EMBL" id="JBHSBM010000011">
    <property type="protein sequence ID" value="MFC4057755.1"/>
    <property type="molecule type" value="Genomic_DNA"/>
</dbReference>
<dbReference type="PANTHER" id="PTHR36923:SF3">
    <property type="entry name" value="FERREDOXIN"/>
    <property type="match status" value="1"/>
</dbReference>
<dbReference type="InterPro" id="IPR001080">
    <property type="entry name" value="3Fe4S_ferredoxin"/>
</dbReference>
<dbReference type="InterPro" id="IPR051269">
    <property type="entry name" value="Fe-S_cluster_ET"/>
</dbReference>
<evidence type="ECO:0000259" key="9">
    <source>
        <dbReference type="PROSITE" id="PS51379"/>
    </source>
</evidence>
<dbReference type="PRINTS" id="PR00352">
    <property type="entry name" value="3FE4SFRDOXIN"/>
</dbReference>
<dbReference type="Pfam" id="PF13370">
    <property type="entry name" value="Fer4_13"/>
    <property type="match status" value="1"/>
</dbReference>
<name>A0ABV8I1L2_9ACTN</name>
<evidence type="ECO:0000256" key="1">
    <source>
        <dbReference type="ARBA" id="ARBA00001927"/>
    </source>
</evidence>
<proteinExistence type="predicted"/>
<keyword evidence="11" id="KW-1185">Reference proteome</keyword>
<evidence type="ECO:0000256" key="3">
    <source>
        <dbReference type="ARBA" id="ARBA00022723"/>
    </source>
</evidence>
<sequence>MRVELDEPKCVAAGQCVMVAPEVFDQRDEDGVAVVLDETPGAELHEQVREAAAVCPAAAIRLVGD</sequence>
<keyword evidence="2 8" id="KW-0813">Transport</keyword>
<dbReference type="PANTHER" id="PTHR36923">
    <property type="entry name" value="FERREDOXIN"/>
    <property type="match status" value="1"/>
</dbReference>
<dbReference type="InterPro" id="IPR017896">
    <property type="entry name" value="4Fe4S_Fe-S-bd"/>
</dbReference>
<protein>
    <recommendedName>
        <fullName evidence="8">Ferredoxin</fullName>
    </recommendedName>
</protein>
<evidence type="ECO:0000313" key="11">
    <source>
        <dbReference type="Proteomes" id="UP001595850"/>
    </source>
</evidence>
<accession>A0ABV8I1L2</accession>
<evidence type="ECO:0000313" key="10">
    <source>
        <dbReference type="EMBL" id="MFC4057755.1"/>
    </source>
</evidence>
<evidence type="ECO:0000256" key="7">
    <source>
        <dbReference type="ARBA" id="ARBA00023291"/>
    </source>
</evidence>
<evidence type="ECO:0000256" key="2">
    <source>
        <dbReference type="ARBA" id="ARBA00022448"/>
    </source>
</evidence>
<dbReference type="Proteomes" id="UP001595850">
    <property type="component" value="Unassembled WGS sequence"/>
</dbReference>
<comment type="caution">
    <text evidence="10">The sequence shown here is derived from an EMBL/GenBank/DDBJ whole genome shotgun (WGS) entry which is preliminary data.</text>
</comment>
<dbReference type="SUPFAM" id="SSF54862">
    <property type="entry name" value="4Fe-4S ferredoxins"/>
    <property type="match status" value="1"/>
</dbReference>
<dbReference type="Gene3D" id="3.30.70.20">
    <property type="match status" value="1"/>
</dbReference>
<keyword evidence="7" id="KW-0003">3Fe-4S</keyword>
<evidence type="ECO:0000256" key="6">
    <source>
        <dbReference type="ARBA" id="ARBA00023014"/>
    </source>
</evidence>
<comment type="function">
    <text evidence="8">Ferredoxins are iron-sulfur proteins that transfer electrons in a wide variety of metabolic reactions.</text>
</comment>